<evidence type="ECO:0000313" key="2">
    <source>
        <dbReference type="Proteomes" id="UP000036923"/>
    </source>
</evidence>
<dbReference type="RefSeq" id="WP_036937547.1">
    <property type="nucleotide sequence ID" value="NZ_JQKC01000005.1"/>
</dbReference>
<keyword evidence="2" id="KW-1185">Reference proteome</keyword>
<proteinExistence type="predicted"/>
<evidence type="ECO:0008006" key="3">
    <source>
        <dbReference type="Google" id="ProtNLM"/>
    </source>
</evidence>
<dbReference type="Proteomes" id="UP000036923">
    <property type="component" value="Unassembled WGS sequence"/>
</dbReference>
<gene>
    <name evidence="1" type="ORF">Bccel_4176</name>
</gene>
<protein>
    <recommendedName>
        <fullName evidence="3">Peptidase U32</fullName>
    </recommendedName>
</protein>
<comment type="caution">
    <text evidence="1">The sequence shown here is derived from an EMBL/GenBank/DDBJ whole genome shotgun (WGS) entry which is preliminary data.</text>
</comment>
<evidence type="ECO:0000313" key="1">
    <source>
        <dbReference type="EMBL" id="KNY28902.1"/>
    </source>
</evidence>
<dbReference type="STRING" id="398512.Bccel_4176"/>
<accession>A0A0L6JU01</accession>
<dbReference type="OrthoDB" id="9803063at2"/>
<organism evidence="1 2">
    <name type="scientific">Pseudobacteroides cellulosolvens ATCC 35603 = DSM 2933</name>
    <dbReference type="NCBI Taxonomy" id="398512"/>
    <lineage>
        <taxon>Bacteria</taxon>
        <taxon>Bacillati</taxon>
        <taxon>Bacillota</taxon>
        <taxon>Clostridia</taxon>
        <taxon>Eubacteriales</taxon>
        <taxon>Oscillospiraceae</taxon>
        <taxon>Pseudobacteroides</taxon>
    </lineage>
</organism>
<dbReference type="eggNOG" id="COG0826">
    <property type="taxonomic scope" value="Bacteria"/>
</dbReference>
<dbReference type="EMBL" id="LGTC01000001">
    <property type="protein sequence ID" value="KNY28902.1"/>
    <property type="molecule type" value="Genomic_DNA"/>
</dbReference>
<sequence>MSIKFHLPDFVENFDLNIMLYELMKTRPECFWPDIKIASVYGTFPTSMWNGGRTYGGISSERSYVAEILRQFNTRDIPCRYTFSNPHIKEEHLNDSFCNMCLRLGHNGMNEVIVVSPVLEAYIRKNYPKYKIISSTCKQLEDVDGLKEELEKDYSLVVLDYNWNNRFEELDKIPHKERCELLINPCCVPNCKRRKEHYDYIGRYQIAIAEHVKRSTNRPFQFEEFKCDCITPHFYETTKHRTHITPKEIYERYVPMGYENFKIEGRSQHRAAVIESYVYYLVKPEYRDEIRLTMHVTEVKLIKK</sequence>
<dbReference type="AlphaFoldDB" id="A0A0L6JU01"/>
<name>A0A0L6JU01_9FIRM</name>
<dbReference type="PATRIC" id="fig|398512.5.peg.4374"/>
<reference evidence="2" key="1">
    <citation type="submission" date="2015-07" db="EMBL/GenBank/DDBJ databases">
        <title>Near-Complete Genome Sequence of the Cellulolytic Bacterium Bacteroides (Pseudobacteroides) cellulosolvens ATCC 35603.</title>
        <authorList>
            <person name="Dassa B."/>
            <person name="Utturkar S.M."/>
            <person name="Klingeman D.M."/>
            <person name="Hurt R.A."/>
            <person name="Keller M."/>
            <person name="Xu J."/>
            <person name="Reddy Y.H.K."/>
            <person name="Borovok I."/>
            <person name="Grinberg I.R."/>
            <person name="Lamed R."/>
            <person name="Zhivin O."/>
            <person name="Bayer E.A."/>
            <person name="Brown S.D."/>
        </authorList>
    </citation>
    <scope>NUCLEOTIDE SEQUENCE [LARGE SCALE GENOMIC DNA]</scope>
    <source>
        <strain evidence="2">DSM 2933</strain>
    </source>
</reference>